<keyword evidence="1" id="KW-0812">Transmembrane</keyword>
<keyword evidence="1" id="KW-0472">Membrane</keyword>
<reference evidence="2 3" key="1">
    <citation type="submission" date="2018-05" db="EMBL/GenBank/DDBJ databases">
        <title>The Hungate 1000. A catalogue of reference genomes from the rumen microbiome.</title>
        <authorList>
            <person name="Kelly W."/>
        </authorList>
    </citation>
    <scope>NUCLEOTIDE SEQUENCE [LARGE SCALE GENOMIC DNA]</scope>
    <source>
        <strain evidence="2 3">SAb67</strain>
    </source>
</reference>
<gene>
    <name evidence="2" type="ORF">IE37_02186</name>
</gene>
<dbReference type="RefSeq" id="WP_109726940.1">
    <property type="nucleotide sequence ID" value="NZ_QGDI01000008.1"/>
</dbReference>
<evidence type="ECO:0008006" key="4">
    <source>
        <dbReference type="Google" id="ProtNLM"/>
    </source>
</evidence>
<protein>
    <recommendedName>
        <fullName evidence="4">ABC-2 family transporter protein</fullName>
    </recommendedName>
</protein>
<proteinExistence type="predicted"/>
<organism evidence="2 3">
    <name type="scientific">Ruminococcus flavefaciens</name>
    <dbReference type="NCBI Taxonomy" id="1265"/>
    <lineage>
        <taxon>Bacteria</taxon>
        <taxon>Bacillati</taxon>
        <taxon>Bacillota</taxon>
        <taxon>Clostridia</taxon>
        <taxon>Eubacteriales</taxon>
        <taxon>Oscillospiraceae</taxon>
        <taxon>Ruminococcus</taxon>
    </lineage>
</organism>
<dbReference type="OrthoDB" id="1819157at2"/>
<feature type="transmembrane region" description="Helical" evidence="1">
    <location>
        <begin position="59"/>
        <end position="76"/>
    </location>
</feature>
<feature type="transmembrane region" description="Helical" evidence="1">
    <location>
        <begin position="112"/>
        <end position="133"/>
    </location>
</feature>
<dbReference type="AlphaFoldDB" id="A0A315XX54"/>
<feature type="transmembrane region" description="Helical" evidence="1">
    <location>
        <begin position="20"/>
        <end position="39"/>
    </location>
</feature>
<comment type="caution">
    <text evidence="2">The sequence shown here is derived from an EMBL/GenBank/DDBJ whole genome shotgun (WGS) entry which is preliminary data.</text>
</comment>
<feature type="transmembrane region" description="Helical" evidence="1">
    <location>
        <begin position="145"/>
        <end position="166"/>
    </location>
</feature>
<dbReference type="EMBL" id="QGDI01000008">
    <property type="protein sequence ID" value="PWJ11921.1"/>
    <property type="molecule type" value="Genomic_DNA"/>
</dbReference>
<evidence type="ECO:0000313" key="2">
    <source>
        <dbReference type="EMBL" id="PWJ11921.1"/>
    </source>
</evidence>
<keyword evidence="1" id="KW-1133">Transmembrane helix</keyword>
<sequence length="249" mass="27755">MKMYRSLVYREWRLSRGHYILMTILFLLTETVFILPVLVEKQSLLEMTAEELRETKVSIAVVALFLAAIGGFIAGMNNRVHKADIASGWKRYSYALPPTAKQRAASDLMMKLIMIAFFAAFILCYAAAAKAIVGGKIIGSTISAYLIISSIALVFDTIYCGILLMANSKNDLKKFGIIASAAGVALFFILTHFPIKIGSGKKISIADRLFNIIDTMNKGYFILISAAVFVLICALYYIVMWRSYERREA</sequence>
<accession>A0A315XX54</accession>
<evidence type="ECO:0000256" key="1">
    <source>
        <dbReference type="SAM" id="Phobius"/>
    </source>
</evidence>
<name>A0A315XX54_RUMFL</name>
<feature type="transmembrane region" description="Helical" evidence="1">
    <location>
        <begin position="175"/>
        <end position="195"/>
    </location>
</feature>
<dbReference type="Proteomes" id="UP000245720">
    <property type="component" value="Unassembled WGS sequence"/>
</dbReference>
<feature type="transmembrane region" description="Helical" evidence="1">
    <location>
        <begin position="219"/>
        <end position="239"/>
    </location>
</feature>
<evidence type="ECO:0000313" key="3">
    <source>
        <dbReference type="Proteomes" id="UP000245720"/>
    </source>
</evidence>